<evidence type="ECO:0000256" key="3">
    <source>
        <dbReference type="PIRSR" id="PIRSR601952-2"/>
    </source>
</evidence>
<keyword evidence="5" id="KW-0732">Signal</keyword>
<dbReference type="PRINTS" id="PR00113">
    <property type="entry name" value="ALKPHPHTASE"/>
</dbReference>
<feature type="binding site" evidence="3">
    <location>
        <position position="129"/>
    </location>
    <ligand>
        <name>Mg(2+)</name>
        <dbReference type="ChEBI" id="CHEBI:18420"/>
    </ligand>
</feature>
<dbReference type="EMBL" id="FQUQ01000002">
    <property type="protein sequence ID" value="SHF14896.1"/>
    <property type="molecule type" value="Genomic_DNA"/>
</dbReference>
<dbReference type="Pfam" id="PF00245">
    <property type="entry name" value="Alk_phosphatase"/>
    <property type="match status" value="1"/>
</dbReference>
<proteinExistence type="inferred from homology"/>
<name>A0A1M4ZBC9_9SPHI</name>
<dbReference type="RefSeq" id="WP_073230016.1">
    <property type="nucleotide sequence ID" value="NZ_FQUQ01000002.1"/>
</dbReference>
<feature type="binding site" evidence="3">
    <location>
        <position position="131"/>
    </location>
    <ligand>
        <name>Mg(2+)</name>
        <dbReference type="ChEBI" id="CHEBI:18420"/>
    </ligand>
</feature>
<keyword evidence="3" id="KW-0460">Magnesium</keyword>
<evidence type="ECO:0000256" key="4">
    <source>
        <dbReference type="RuleBase" id="RU003946"/>
    </source>
</evidence>
<evidence type="ECO:0000256" key="2">
    <source>
        <dbReference type="PIRSR" id="PIRSR601952-1"/>
    </source>
</evidence>
<dbReference type="Gene3D" id="3.40.720.10">
    <property type="entry name" value="Alkaline Phosphatase, subunit A"/>
    <property type="match status" value="1"/>
</dbReference>
<evidence type="ECO:0000313" key="6">
    <source>
        <dbReference type="EMBL" id="SHF14896.1"/>
    </source>
</evidence>
<sequence>MKRYFVLALCFFSISGYAQDQPASAKKIRNIIFMIGDGMGTTQIYAGLTANKGKLNLERFKCIGFSKTNSASDYITESAAGATAFSIGEKTYNGAIGVDTLKRPKPTIMEIAKKNGLSTGIVVTTDVTDATPATFAAHQPSRDLSEEIAAAYVQSDLDVLIGAGTSRFNNRKDGRNLISELEKKGYQFKSTTTDIVQVKSGKLIGLVKEDRVAQRKNQLLQTEKTAISILKQNSKGFFLMVEGSKIDDGGHANDLPYVTEELIDFDQAIGAALDFAEKDGQTLVVVTADHETGGLTITDGNLKTGEISGKFSTDDHTGVMVPVFAFGPGAESFMGIYDNHTIFAKFMKLMNFK</sequence>
<feature type="chain" id="PRO_5012002275" evidence="5">
    <location>
        <begin position="19"/>
        <end position="353"/>
    </location>
</feature>
<evidence type="ECO:0000313" key="7">
    <source>
        <dbReference type="Proteomes" id="UP000184287"/>
    </source>
</evidence>
<evidence type="ECO:0000256" key="1">
    <source>
        <dbReference type="ARBA" id="ARBA00022553"/>
    </source>
</evidence>
<feature type="binding site" evidence="3">
    <location>
        <position position="251"/>
    </location>
    <ligand>
        <name>Zn(2+)</name>
        <dbReference type="ChEBI" id="CHEBI:29105"/>
        <label>2</label>
    </ligand>
</feature>
<feature type="binding site" evidence="3">
    <location>
        <position position="37"/>
    </location>
    <ligand>
        <name>Zn(2+)</name>
        <dbReference type="ChEBI" id="CHEBI:29105"/>
        <label>2</label>
    </ligand>
</feature>
<protein>
    <submittedName>
        <fullName evidence="6">Alkaline phosphatase</fullName>
    </submittedName>
</protein>
<dbReference type="GO" id="GO:0046872">
    <property type="term" value="F:metal ion binding"/>
    <property type="evidence" value="ECO:0007669"/>
    <property type="project" value="UniProtKB-KW"/>
</dbReference>
<keyword evidence="3" id="KW-0479">Metal-binding</keyword>
<feature type="signal peptide" evidence="5">
    <location>
        <begin position="1"/>
        <end position="18"/>
    </location>
</feature>
<dbReference type="STRING" id="288992.SAMN04488522_102248"/>
<feature type="binding site" evidence="3">
    <location>
        <position position="289"/>
    </location>
    <ligand>
        <name>Zn(2+)</name>
        <dbReference type="ChEBI" id="CHEBI:29105"/>
        <label>2</label>
    </ligand>
</feature>
<keyword evidence="7" id="KW-1185">Reference proteome</keyword>
<feature type="binding site" evidence="3">
    <location>
        <position position="242"/>
    </location>
    <ligand>
        <name>Mg(2+)</name>
        <dbReference type="ChEBI" id="CHEBI:18420"/>
    </ligand>
</feature>
<keyword evidence="3" id="KW-0862">Zinc</keyword>
<comment type="cofactor">
    <cofactor evidence="3">
        <name>Mg(2+)</name>
        <dbReference type="ChEBI" id="CHEBI:18420"/>
    </cofactor>
    <text evidence="3">Binds 1 Mg(2+) ion.</text>
</comment>
<dbReference type="PANTHER" id="PTHR11596:SF5">
    <property type="entry name" value="ALKALINE PHOSPHATASE"/>
    <property type="match status" value="1"/>
</dbReference>
<comment type="cofactor">
    <cofactor evidence="3">
        <name>Zn(2+)</name>
        <dbReference type="ChEBI" id="CHEBI:29105"/>
    </cofactor>
    <text evidence="3">Binds 2 Zn(2+) ions.</text>
</comment>
<dbReference type="AlphaFoldDB" id="A0A1M4ZBC9"/>
<keyword evidence="1" id="KW-0597">Phosphoprotein</keyword>
<dbReference type="Proteomes" id="UP000184287">
    <property type="component" value="Unassembled WGS sequence"/>
</dbReference>
<feature type="binding site" evidence="3">
    <location>
        <position position="247"/>
    </location>
    <ligand>
        <name>Zn(2+)</name>
        <dbReference type="ChEBI" id="CHEBI:29105"/>
        <label>2</label>
    </ligand>
</feature>
<dbReference type="OrthoDB" id="9794455at2"/>
<reference evidence="7" key="1">
    <citation type="submission" date="2016-11" db="EMBL/GenBank/DDBJ databases">
        <authorList>
            <person name="Varghese N."/>
            <person name="Submissions S."/>
        </authorList>
    </citation>
    <scope>NUCLEOTIDE SEQUENCE [LARGE SCALE GENOMIC DNA]</scope>
    <source>
        <strain evidence="7">DSM 16990</strain>
    </source>
</reference>
<comment type="similarity">
    <text evidence="4">Belongs to the alkaline phosphatase family.</text>
</comment>
<dbReference type="SMART" id="SM00098">
    <property type="entry name" value="alkPPc"/>
    <property type="match status" value="1"/>
</dbReference>
<dbReference type="CDD" id="cd16012">
    <property type="entry name" value="ALP"/>
    <property type="match status" value="1"/>
</dbReference>
<dbReference type="SUPFAM" id="SSF53649">
    <property type="entry name" value="Alkaline phosphatase-like"/>
    <property type="match status" value="1"/>
</dbReference>
<dbReference type="InterPro" id="IPR017850">
    <property type="entry name" value="Alkaline_phosphatase_core_sf"/>
</dbReference>
<dbReference type="InterPro" id="IPR001952">
    <property type="entry name" value="Alkaline_phosphatase"/>
</dbReference>
<evidence type="ECO:0000256" key="5">
    <source>
        <dbReference type="SAM" id="SignalP"/>
    </source>
</evidence>
<feature type="binding site" evidence="3">
    <location>
        <position position="290"/>
    </location>
    <ligand>
        <name>Zn(2+)</name>
        <dbReference type="ChEBI" id="CHEBI:29105"/>
        <label>2</label>
    </ligand>
</feature>
<dbReference type="PANTHER" id="PTHR11596">
    <property type="entry name" value="ALKALINE PHOSPHATASE"/>
    <property type="match status" value="1"/>
</dbReference>
<gene>
    <name evidence="6" type="ORF">SAMN04488522_102248</name>
</gene>
<feature type="active site" description="Phosphoserine intermediate" evidence="2">
    <location>
        <position position="78"/>
    </location>
</feature>
<dbReference type="GO" id="GO:0004035">
    <property type="term" value="F:alkaline phosphatase activity"/>
    <property type="evidence" value="ECO:0007669"/>
    <property type="project" value="TreeGrafter"/>
</dbReference>
<accession>A0A1M4ZBC9</accession>
<feature type="binding site" evidence="3">
    <location>
        <position position="37"/>
    </location>
    <ligand>
        <name>Mg(2+)</name>
        <dbReference type="ChEBI" id="CHEBI:18420"/>
    </ligand>
</feature>
<organism evidence="6 7">
    <name type="scientific">Pedobacter caeni</name>
    <dbReference type="NCBI Taxonomy" id="288992"/>
    <lineage>
        <taxon>Bacteria</taxon>
        <taxon>Pseudomonadati</taxon>
        <taxon>Bacteroidota</taxon>
        <taxon>Sphingobacteriia</taxon>
        <taxon>Sphingobacteriales</taxon>
        <taxon>Sphingobacteriaceae</taxon>
        <taxon>Pedobacter</taxon>
    </lineage>
</organism>